<keyword evidence="8" id="KW-0966">Cell projection</keyword>
<comment type="subcellular location">
    <subcellularLocation>
        <location evidence="1">Cell projection</location>
        <location evidence="1">Cilium</location>
    </subcellularLocation>
    <subcellularLocation>
        <location evidence="2">Cytoplasm</location>
        <location evidence="2">Cytoskeleton</location>
    </subcellularLocation>
</comment>
<sequence>MNAGYDRVVVGTARGRVLHCFMEDFSAVAAEDADLRVNAIREFHSGRALGACSVPTESQEDVAVTVGEDGRVLLYDGDDEKARAKVQARLLVEAGEDGETALEAVKATAVCAFVDRPVVALGFSSGHVALAALIKEKSHWEMRYFWTTKVSAGAVSSIAAADGVLAVATGAEGKVFIIDTSILTNATVTAHGATRGGAPVTALAWYEGKNKMIIFADAGGLLYTMRASGGRSAELQKAQGTFAAPEGLPITDIIAFPPMGKGVHLVASPRSKSMLAIKVSGGKTDADAAPAAVEVAETWAHEAGLTALAMSHTESTFVVGDAEGAVYVYNIIGGVLQLEGSDRFSDAPVLKLAVMRSNSKALATYLDGTAVSFSSISLMAEIPAPANSVMVAQPRLPYLELDNREEPWIVGIAAKEAEARQRKAADALRKKREKVAEIAETLQELLEQNDNAPEMERLELEEFVVDEEGAGEKTAAIAAEADALRTSIKQRDDDIQVLAARVRELVYDPLEVPLCVIETFLADAEEEGEEEAMAPVRVENFAVPKTTPQDKKQLERIKKMRALELRSTGAAGSRAWHGLLDEVPESIGWVLNEGVLKLEEDIVSTLNPDGSRKDPAANDGDAGEGDADDDDEEDGGADAAPALDENDLKTLLYPPAAVRTPHQHRVQIFLLKTLITNMKRRFNARFDELKSDKQNCIYAVEEKNGKIKEILEELQSDLAFFKPTMAPEEQPESFLEVTDAELTTKPYETPAQAQARLEAEEKRKKEAAEKGMTMEQRALVDMMNGTLEVKKDSLATAQAPPPPEFMEEVGLEEMSDDQRKEVEEWEERLKSFHEEQDKHRKSLGLELKKLQTEVAEVVRGFNEKVETFARQRVQVLNTITSQEFYVARMTHSIAEDEHCEEELRRLEAARLSLRDSQIRLHERGVEFQQKVKTFKDELQRIQDDHRSMERNFKREMQEISSQPLDQDTLLILMETFQRPMENTDTQSSYSGPGSAQRRSGASSSRRPSMRGRQPSQRRNSRATRGSANSFADDKSESMKDATENAVAALAKETTSRLDPFNVADELQQKKYEALHAPFPDVAPAFIDPEMVEIVEPHVLDRLQQLRITKIHREMMIRRKNLELTALRKQNDRLLDEQDEVATKIARLEAERTALREAYAARKWDPTLVMALAQGQDESPAVAHKGIHDYDDAQLIAVNLVENINKSIRRLGDEKVKTLTKMKDYRKRINYMEWENQYMDMQERAIELKYKDLQLLRVTKNLQAALKGEVGAEKDRERVEKLEARMAVISKTHKNKIERTSQQTRKLGAQLRDRTTENARLLRQLRELETAVSVREGIYRSRLESSGGDATPEAMAATRMKRITVRRRLVDIARAQTDEIDYLRNELDRLRQRTFPSFAHAVPHMTGPDEMDR</sequence>
<feature type="compositionally biased region" description="Acidic residues" evidence="10">
    <location>
        <begin position="621"/>
        <end position="636"/>
    </location>
</feature>
<reference evidence="11" key="1">
    <citation type="submission" date="2021-01" db="EMBL/GenBank/DDBJ databases">
        <authorList>
            <person name="Corre E."/>
            <person name="Pelletier E."/>
            <person name="Niang G."/>
            <person name="Scheremetjew M."/>
            <person name="Finn R."/>
            <person name="Kale V."/>
            <person name="Holt S."/>
            <person name="Cochrane G."/>
            <person name="Meng A."/>
            <person name="Brown T."/>
            <person name="Cohen L."/>
        </authorList>
    </citation>
    <scope>NUCLEOTIDE SEQUENCE</scope>
    <source>
        <strain evidence="11">CCMP2877</strain>
    </source>
</reference>
<feature type="compositionally biased region" description="Basic and acidic residues" evidence="10">
    <location>
        <begin position="1031"/>
        <end position="1042"/>
    </location>
</feature>
<dbReference type="InterPro" id="IPR011047">
    <property type="entry name" value="Quinoprotein_ADH-like_sf"/>
</dbReference>
<keyword evidence="6 9" id="KW-0175">Coiled coil</keyword>
<feature type="compositionally biased region" description="Low complexity" evidence="10">
    <location>
        <begin position="990"/>
        <end position="1017"/>
    </location>
</feature>
<dbReference type="GO" id="GO:0060271">
    <property type="term" value="P:cilium assembly"/>
    <property type="evidence" value="ECO:0007669"/>
    <property type="project" value="TreeGrafter"/>
</dbReference>
<keyword evidence="4" id="KW-0853">WD repeat</keyword>
<feature type="coiled-coil region" evidence="9">
    <location>
        <begin position="931"/>
        <end position="958"/>
    </location>
</feature>
<feature type="coiled-coil region" evidence="9">
    <location>
        <begin position="414"/>
        <end position="448"/>
    </location>
</feature>
<feature type="coiled-coil region" evidence="9">
    <location>
        <begin position="808"/>
        <end position="842"/>
    </location>
</feature>
<evidence type="ECO:0000256" key="3">
    <source>
        <dbReference type="ARBA" id="ARBA00022490"/>
    </source>
</evidence>
<evidence type="ECO:0000256" key="8">
    <source>
        <dbReference type="ARBA" id="ARBA00023273"/>
    </source>
</evidence>
<evidence type="ECO:0000256" key="10">
    <source>
        <dbReference type="SAM" id="MobiDB-lite"/>
    </source>
</evidence>
<evidence type="ECO:0008006" key="12">
    <source>
        <dbReference type="Google" id="ProtNLM"/>
    </source>
</evidence>
<dbReference type="Pfam" id="PF25828">
    <property type="entry name" value="CC_Cfap43"/>
    <property type="match status" value="2"/>
</dbReference>
<feature type="region of interest" description="Disordered" evidence="10">
    <location>
        <begin position="981"/>
        <end position="1044"/>
    </location>
</feature>
<accession>A0A7S1UCA8</accession>
<dbReference type="SUPFAM" id="SSF50998">
    <property type="entry name" value="Quinoprotein alcohol dehydrogenase-like"/>
    <property type="match status" value="1"/>
</dbReference>
<dbReference type="InterPro" id="IPR015943">
    <property type="entry name" value="WD40/YVTN_repeat-like_dom_sf"/>
</dbReference>
<evidence type="ECO:0000256" key="7">
    <source>
        <dbReference type="ARBA" id="ARBA00023212"/>
    </source>
</evidence>
<feature type="region of interest" description="Disordered" evidence="10">
    <location>
        <begin position="606"/>
        <end position="646"/>
    </location>
</feature>
<evidence type="ECO:0000256" key="2">
    <source>
        <dbReference type="ARBA" id="ARBA00004245"/>
    </source>
</evidence>
<dbReference type="PANTHER" id="PTHR14885:SF1">
    <property type="entry name" value="CILIA- AND FLAGELLA-ASSOCIATED PROTEIN 43"/>
    <property type="match status" value="1"/>
</dbReference>
<feature type="coiled-coil region" evidence="9">
    <location>
        <begin position="1271"/>
        <end position="1330"/>
    </location>
</feature>
<keyword evidence="7" id="KW-0206">Cytoskeleton</keyword>
<evidence type="ECO:0000256" key="1">
    <source>
        <dbReference type="ARBA" id="ARBA00004138"/>
    </source>
</evidence>
<dbReference type="GO" id="GO:0005930">
    <property type="term" value="C:axoneme"/>
    <property type="evidence" value="ECO:0007669"/>
    <property type="project" value="TreeGrafter"/>
</dbReference>
<evidence type="ECO:0000256" key="4">
    <source>
        <dbReference type="ARBA" id="ARBA00022574"/>
    </source>
</evidence>
<evidence type="ECO:0000256" key="5">
    <source>
        <dbReference type="ARBA" id="ARBA00022737"/>
    </source>
</evidence>
<evidence type="ECO:0000313" key="11">
    <source>
        <dbReference type="EMBL" id="CAD9262626.1"/>
    </source>
</evidence>
<evidence type="ECO:0000256" key="9">
    <source>
        <dbReference type="SAM" id="Coils"/>
    </source>
</evidence>
<dbReference type="EMBL" id="HBGJ01033235">
    <property type="protein sequence ID" value="CAD9262626.1"/>
    <property type="molecule type" value="Transcribed_RNA"/>
</dbReference>
<dbReference type="Gene3D" id="2.130.10.10">
    <property type="entry name" value="YVTN repeat-like/Quinoprotein amine dehydrogenase"/>
    <property type="match status" value="1"/>
</dbReference>
<proteinExistence type="predicted"/>
<gene>
    <name evidence="11" type="ORF">PPAR1163_LOCUS21009</name>
</gene>
<keyword evidence="5" id="KW-0677">Repeat</keyword>
<feature type="coiled-coil region" evidence="9">
    <location>
        <begin position="1116"/>
        <end position="1157"/>
    </location>
</feature>
<name>A0A7S1UCA8_9STRA</name>
<organism evidence="11">
    <name type="scientific">Phaeomonas parva</name>
    <dbReference type="NCBI Taxonomy" id="124430"/>
    <lineage>
        <taxon>Eukaryota</taxon>
        <taxon>Sar</taxon>
        <taxon>Stramenopiles</taxon>
        <taxon>Ochrophyta</taxon>
        <taxon>Pinguiophyceae</taxon>
        <taxon>Pinguiochrysidales</taxon>
        <taxon>Pinguiochrysidaceae</taxon>
        <taxon>Phaeomonas</taxon>
    </lineage>
</organism>
<keyword evidence="3" id="KW-0963">Cytoplasm</keyword>
<evidence type="ECO:0000256" key="6">
    <source>
        <dbReference type="ARBA" id="ARBA00023054"/>
    </source>
</evidence>
<dbReference type="PANTHER" id="PTHR14885">
    <property type="entry name" value="CILIA- AND FLAGELLA-ASSOCIATED PROTEIN 43-RELATED"/>
    <property type="match status" value="1"/>
</dbReference>
<protein>
    <recommendedName>
        <fullName evidence="12">Cilia- and flagella-associated protein 43</fullName>
    </recommendedName>
</protein>